<keyword evidence="6" id="KW-1185">Reference proteome</keyword>
<evidence type="ECO:0000256" key="1">
    <source>
        <dbReference type="ARBA" id="ARBA00023157"/>
    </source>
</evidence>
<dbReference type="EMBL" id="JAPDFL010000001">
    <property type="protein sequence ID" value="MCW1933902.1"/>
    <property type="molecule type" value="Genomic_DNA"/>
</dbReference>
<dbReference type="InterPro" id="IPR001254">
    <property type="entry name" value="Trypsin_dom"/>
</dbReference>
<keyword evidence="2" id="KW-0378">Hydrolase</keyword>
<dbReference type="GO" id="GO:0008233">
    <property type="term" value="F:peptidase activity"/>
    <property type="evidence" value="ECO:0007669"/>
    <property type="project" value="UniProtKB-KW"/>
</dbReference>
<dbReference type="SMART" id="SM00020">
    <property type="entry name" value="Tryp_SPc"/>
    <property type="match status" value="1"/>
</dbReference>
<evidence type="ECO:0000256" key="3">
    <source>
        <dbReference type="SAM" id="SignalP"/>
    </source>
</evidence>
<dbReference type="InterPro" id="IPR033116">
    <property type="entry name" value="TRYPSIN_SER"/>
</dbReference>
<organism evidence="5 6">
    <name type="scientific">Pararhodobacter zhoushanensis</name>
    <dbReference type="NCBI Taxonomy" id="2479545"/>
    <lineage>
        <taxon>Bacteria</taxon>
        <taxon>Pseudomonadati</taxon>
        <taxon>Pseudomonadota</taxon>
        <taxon>Alphaproteobacteria</taxon>
        <taxon>Rhodobacterales</taxon>
        <taxon>Paracoccaceae</taxon>
        <taxon>Pararhodobacter</taxon>
    </lineage>
</organism>
<name>A0ABT3H286_9RHOB</name>
<feature type="domain" description="Peptidase S1" evidence="4">
    <location>
        <begin position="49"/>
        <end position="286"/>
    </location>
</feature>
<dbReference type="Proteomes" id="UP001208938">
    <property type="component" value="Unassembled WGS sequence"/>
</dbReference>
<dbReference type="PRINTS" id="PR00722">
    <property type="entry name" value="CHYMOTRYPSIN"/>
</dbReference>
<keyword evidence="2 5" id="KW-0645">Protease</keyword>
<protein>
    <submittedName>
        <fullName evidence="5">Serine protease</fullName>
    </submittedName>
</protein>
<dbReference type="GO" id="GO:0006508">
    <property type="term" value="P:proteolysis"/>
    <property type="evidence" value="ECO:0007669"/>
    <property type="project" value="UniProtKB-KW"/>
</dbReference>
<dbReference type="InterPro" id="IPR009003">
    <property type="entry name" value="Peptidase_S1_PA"/>
</dbReference>
<dbReference type="PROSITE" id="PS00134">
    <property type="entry name" value="TRYPSIN_HIS"/>
    <property type="match status" value="1"/>
</dbReference>
<accession>A0ABT3H286</accession>
<evidence type="ECO:0000313" key="6">
    <source>
        <dbReference type="Proteomes" id="UP001208938"/>
    </source>
</evidence>
<dbReference type="PANTHER" id="PTHR24252:SF7">
    <property type="entry name" value="HYALIN"/>
    <property type="match status" value="1"/>
</dbReference>
<evidence type="ECO:0000313" key="5">
    <source>
        <dbReference type="EMBL" id="MCW1933902.1"/>
    </source>
</evidence>
<dbReference type="InterPro" id="IPR018114">
    <property type="entry name" value="TRYPSIN_HIS"/>
</dbReference>
<dbReference type="PANTHER" id="PTHR24252">
    <property type="entry name" value="ACROSIN-RELATED"/>
    <property type="match status" value="1"/>
</dbReference>
<dbReference type="CDD" id="cd00190">
    <property type="entry name" value="Tryp_SPc"/>
    <property type="match status" value="1"/>
</dbReference>
<dbReference type="InterPro" id="IPR001314">
    <property type="entry name" value="Peptidase_S1A"/>
</dbReference>
<evidence type="ECO:0000259" key="4">
    <source>
        <dbReference type="PROSITE" id="PS50240"/>
    </source>
</evidence>
<gene>
    <name evidence="5" type="ORF">OKW52_16970</name>
</gene>
<reference evidence="5 6" key="1">
    <citation type="submission" date="2022-10" db="EMBL/GenBank/DDBJ databases">
        <title>Pararhodobacter sp. nov., isolated from marine algae.</title>
        <authorList>
            <person name="Choi B.J."/>
            <person name="Kim J.M."/>
            <person name="Lee J.K."/>
            <person name="Choi D.G."/>
            <person name="Jeon C.O."/>
        </authorList>
    </citation>
    <scope>NUCLEOTIDE SEQUENCE [LARGE SCALE GENOMIC DNA]</scope>
    <source>
        <strain evidence="5 6">ZQ420</strain>
    </source>
</reference>
<dbReference type="SUPFAM" id="SSF50494">
    <property type="entry name" value="Trypsin-like serine proteases"/>
    <property type="match status" value="1"/>
</dbReference>
<sequence length="293" mass="30804">MWRSLSAALAFSAVAALPALAQSPSFAHQRVEARALAAAEAGTAPTPSIVGGWAVSNRGYNRHFRWVVALVTSGADPFQGQFCGGSLIAPQWVLTAAHCLPGLSPSAVQVLTDSPLLSTGGTMIDVNAIYSHPDYEAGPELNDIGLLHLATPVDLPLAVPATVAAMRAIGRPGMRLNAIGWGDMGDGAGNYPDRLQRVVVPITTRRRCRTNYADGAITDSMMCAGLHRGGLDACQGDSGGPLSAAINGQWFVIGITSWGDGCARPHLPGVYTRVSHFQQWIAATMNRHDSRAD</sequence>
<dbReference type="Pfam" id="PF00089">
    <property type="entry name" value="Trypsin"/>
    <property type="match status" value="1"/>
</dbReference>
<evidence type="ECO:0000256" key="2">
    <source>
        <dbReference type="RuleBase" id="RU363034"/>
    </source>
</evidence>
<keyword evidence="2" id="KW-0720">Serine protease</keyword>
<feature type="signal peptide" evidence="3">
    <location>
        <begin position="1"/>
        <end position="21"/>
    </location>
</feature>
<dbReference type="PROSITE" id="PS00135">
    <property type="entry name" value="TRYPSIN_SER"/>
    <property type="match status" value="1"/>
</dbReference>
<proteinExistence type="predicted"/>
<keyword evidence="3" id="KW-0732">Signal</keyword>
<dbReference type="Gene3D" id="2.40.10.10">
    <property type="entry name" value="Trypsin-like serine proteases"/>
    <property type="match status" value="1"/>
</dbReference>
<feature type="chain" id="PRO_5047411745" evidence="3">
    <location>
        <begin position="22"/>
        <end position="293"/>
    </location>
</feature>
<dbReference type="InterPro" id="IPR043504">
    <property type="entry name" value="Peptidase_S1_PA_chymotrypsin"/>
</dbReference>
<comment type="caution">
    <text evidence="5">The sequence shown here is derived from an EMBL/GenBank/DDBJ whole genome shotgun (WGS) entry which is preliminary data.</text>
</comment>
<dbReference type="PROSITE" id="PS50240">
    <property type="entry name" value="TRYPSIN_DOM"/>
    <property type="match status" value="1"/>
</dbReference>
<keyword evidence="1" id="KW-1015">Disulfide bond</keyword>
<dbReference type="RefSeq" id="WP_264506771.1">
    <property type="nucleotide sequence ID" value="NZ_JAPDFL010000001.1"/>
</dbReference>